<evidence type="ECO:0000313" key="2">
    <source>
        <dbReference type="Proteomes" id="UP000324222"/>
    </source>
</evidence>
<name>A0A5B7FXI5_PORTR</name>
<reference evidence="1 2" key="1">
    <citation type="submission" date="2019-05" db="EMBL/GenBank/DDBJ databases">
        <title>Another draft genome of Portunus trituberculatus and its Hox gene families provides insights of decapod evolution.</title>
        <authorList>
            <person name="Jeong J.-H."/>
            <person name="Song I."/>
            <person name="Kim S."/>
            <person name="Choi T."/>
            <person name="Kim D."/>
            <person name="Ryu S."/>
            <person name="Kim W."/>
        </authorList>
    </citation>
    <scope>NUCLEOTIDE SEQUENCE [LARGE SCALE GENOMIC DNA]</scope>
    <source>
        <tissue evidence="1">Muscle</tissue>
    </source>
</reference>
<sequence length="104" mass="11842">MCVGEGRNDFPYHQVSMNCKRKKKKKPSHLRLTLVSCFVRESGPEGAELIYNLLDVWRRPFLPACHGSVFPRTAVTTITTSCHLNLSPPASHTCIVHCEHYVYQ</sequence>
<keyword evidence="2" id="KW-1185">Reference proteome</keyword>
<organism evidence="1 2">
    <name type="scientific">Portunus trituberculatus</name>
    <name type="common">Swimming crab</name>
    <name type="synonym">Neptunus trituberculatus</name>
    <dbReference type="NCBI Taxonomy" id="210409"/>
    <lineage>
        <taxon>Eukaryota</taxon>
        <taxon>Metazoa</taxon>
        <taxon>Ecdysozoa</taxon>
        <taxon>Arthropoda</taxon>
        <taxon>Crustacea</taxon>
        <taxon>Multicrustacea</taxon>
        <taxon>Malacostraca</taxon>
        <taxon>Eumalacostraca</taxon>
        <taxon>Eucarida</taxon>
        <taxon>Decapoda</taxon>
        <taxon>Pleocyemata</taxon>
        <taxon>Brachyura</taxon>
        <taxon>Eubrachyura</taxon>
        <taxon>Portunoidea</taxon>
        <taxon>Portunidae</taxon>
        <taxon>Portuninae</taxon>
        <taxon>Portunus</taxon>
    </lineage>
</organism>
<proteinExistence type="predicted"/>
<evidence type="ECO:0000313" key="1">
    <source>
        <dbReference type="EMBL" id="MPC49919.1"/>
    </source>
</evidence>
<dbReference type="EMBL" id="VSRR010009179">
    <property type="protein sequence ID" value="MPC49919.1"/>
    <property type="molecule type" value="Genomic_DNA"/>
</dbReference>
<protein>
    <submittedName>
        <fullName evidence="1">Uncharacterized protein</fullName>
    </submittedName>
</protein>
<gene>
    <name evidence="1" type="ORF">E2C01_043735</name>
</gene>
<comment type="caution">
    <text evidence="1">The sequence shown here is derived from an EMBL/GenBank/DDBJ whole genome shotgun (WGS) entry which is preliminary data.</text>
</comment>
<dbReference type="AlphaFoldDB" id="A0A5B7FXI5"/>
<accession>A0A5B7FXI5</accession>
<dbReference type="Proteomes" id="UP000324222">
    <property type="component" value="Unassembled WGS sequence"/>
</dbReference>